<comment type="caution">
    <text evidence="2">The sequence shown here is derived from an EMBL/GenBank/DDBJ whole genome shotgun (WGS) entry which is preliminary data.</text>
</comment>
<evidence type="ECO:0000256" key="1">
    <source>
        <dbReference type="SAM" id="MobiDB-lite"/>
    </source>
</evidence>
<feature type="region of interest" description="Disordered" evidence="1">
    <location>
        <begin position="38"/>
        <end position="72"/>
    </location>
</feature>
<proteinExistence type="predicted"/>
<dbReference type="AlphaFoldDB" id="A0A645EEX2"/>
<accession>A0A645EEX2</accession>
<reference evidence="2" key="1">
    <citation type="submission" date="2019-08" db="EMBL/GenBank/DDBJ databases">
        <authorList>
            <person name="Kucharzyk K."/>
            <person name="Murdoch R.W."/>
            <person name="Higgins S."/>
            <person name="Loffler F."/>
        </authorList>
    </citation>
    <scope>NUCLEOTIDE SEQUENCE</scope>
</reference>
<gene>
    <name evidence="2" type="ORF">SDC9_147791</name>
</gene>
<evidence type="ECO:0000313" key="2">
    <source>
        <dbReference type="EMBL" id="MPN00595.1"/>
    </source>
</evidence>
<organism evidence="2">
    <name type="scientific">bioreactor metagenome</name>
    <dbReference type="NCBI Taxonomy" id="1076179"/>
    <lineage>
        <taxon>unclassified sequences</taxon>
        <taxon>metagenomes</taxon>
        <taxon>ecological metagenomes</taxon>
    </lineage>
</organism>
<dbReference type="EMBL" id="VSSQ01046629">
    <property type="protein sequence ID" value="MPN00595.1"/>
    <property type="molecule type" value="Genomic_DNA"/>
</dbReference>
<name>A0A645EEX2_9ZZZZ</name>
<protein>
    <submittedName>
        <fullName evidence="2">Uncharacterized protein</fullName>
    </submittedName>
</protein>
<sequence>MFAVIVALVLLVAGVAVIYQILKKMSEDGVDIAAPGSCKRHGCGSSKCAPPPESREAPLLTEEPDGQGKANS</sequence>